<comment type="caution">
    <text evidence="1">The sequence shown here is derived from an EMBL/GenBank/DDBJ whole genome shotgun (WGS) entry which is preliminary data.</text>
</comment>
<accession>A0A124GP62</accession>
<evidence type="ECO:0000313" key="1">
    <source>
        <dbReference type="EMBL" id="KUM50947.1"/>
    </source>
</evidence>
<dbReference type="AlphaFoldDB" id="A0A124GP62"/>
<keyword evidence="1" id="KW-0496">Mitochondrion</keyword>
<sequence length="52" mass="5588">MDDFLMYLVNGANIRITSNGPAISAMFPLLIPHPTIEAEAVNPIPYGLDCIG</sequence>
<protein>
    <submittedName>
        <fullName evidence="1">Uncharacterized protein</fullName>
    </submittedName>
</protein>
<organism evidence="1">
    <name type="scientific">Picea glauca</name>
    <name type="common">White spruce</name>
    <name type="synonym">Pinus glauca</name>
    <dbReference type="NCBI Taxonomy" id="3330"/>
    <lineage>
        <taxon>Eukaryota</taxon>
        <taxon>Viridiplantae</taxon>
        <taxon>Streptophyta</taxon>
        <taxon>Embryophyta</taxon>
        <taxon>Tracheophyta</taxon>
        <taxon>Spermatophyta</taxon>
        <taxon>Pinopsida</taxon>
        <taxon>Pinidae</taxon>
        <taxon>Conifers I</taxon>
        <taxon>Pinales</taxon>
        <taxon>Pinaceae</taxon>
        <taxon>Picea</taxon>
    </lineage>
</organism>
<proteinExistence type="predicted"/>
<reference evidence="1" key="1">
    <citation type="journal article" date="2015" name="Genome Biol. Evol.">
        <title>Organellar Genomes of White Spruce (Picea glauca): Assembly and Annotation.</title>
        <authorList>
            <person name="Jackman S.D."/>
            <person name="Warren R.L."/>
            <person name="Gibb E.A."/>
            <person name="Vandervalk B.P."/>
            <person name="Mohamadi H."/>
            <person name="Chu J."/>
            <person name="Raymond A."/>
            <person name="Pleasance S."/>
            <person name="Coope R."/>
            <person name="Wildung M.R."/>
            <person name="Ritland C.E."/>
            <person name="Bousquet J."/>
            <person name="Jones S.J."/>
            <person name="Bohlmann J."/>
            <person name="Birol I."/>
        </authorList>
    </citation>
    <scope>NUCLEOTIDE SEQUENCE [LARGE SCALE GENOMIC DNA]</scope>
    <source>
        <tissue evidence="1">Flushing bud</tissue>
    </source>
</reference>
<dbReference type="EMBL" id="LKAM01000001">
    <property type="protein sequence ID" value="KUM50947.1"/>
    <property type="molecule type" value="Genomic_DNA"/>
</dbReference>
<gene>
    <name evidence="1" type="ORF">ABT39_MTgene793</name>
</gene>
<geneLocation type="mitochondrion" evidence="1"/>
<name>A0A124GP62_PICGL</name>